<dbReference type="PANTHER" id="PTHR30329:SF21">
    <property type="entry name" value="LIPOPROTEIN YIAD-RELATED"/>
    <property type="match status" value="1"/>
</dbReference>
<dbReference type="Gene3D" id="3.30.1330.60">
    <property type="entry name" value="OmpA-like domain"/>
    <property type="match status" value="1"/>
</dbReference>
<evidence type="ECO:0000313" key="9">
    <source>
        <dbReference type="Proteomes" id="UP001236657"/>
    </source>
</evidence>
<dbReference type="Proteomes" id="UP001236657">
    <property type="component" value="Chromosome"/>
</dbReference>
<dbReference type="SUPFAM" id="SSF103088">
    <property type="entry name" value="OmpA-like"/>
    <property type="match status" value="1"/>
</dbReference>
<keyword evidence="3" id="KW-0998">Cell outer membrane</keyword>
<feature type="compositionally biased region" description="Basic and acidic residues" evidence="5">
    <location>
        <begin position="275"/>
        <end position="288"/>
    </location>
</feature>
<dbReference type="PANTHER" id="PTHR30329">
    <property type="entry name" value="STATOR ELEMENT OF FLAGELLAR MOTOR COMPLEX"/>
    <property type="match status" value="1"/>
</dbReference>
<keyword evidence="6" id="KW-0732">Signal</keyword>
<evidence type="ECO:0000256" key="3">
    <source>
        <dbReference type="ARBA" id="ARBA00023237"/>
    </source>
</evidence>
<evidence type="ECO:0000259" key="7">
    <source>
        <dbReference type="PROSITE" id="PS51123"/>
    </source>
</evidence>
<protein>
    <submittedName>
        <fullName evidence="8">OmpA family protein</fullName>
    </submittedName>
</protein>
<keyword evidence="2 4" id="KW-0472">Membrane</keyword>
<dbReference type="Pfam" id="PF00691">
    <property type="entry name" value="OmpA"/>
    <property type="match status" value="1"/>
</dbReference>
<dbReference type="EMBL" id="CP133218">
    <property type="protein sequence ID" value="WML91468.1"/>
    <property type="molecule type" value="Genomic_DNA"/>
</dbReference>
<evidence type="ECO:0000256" key="5">
    <source>
        <dbReference type="SAM" id="MobiDB-lite"/>
    </source>
</evidence>
<dbReference type="CDD" id="cd07185">
    <property type="entry name" value="OmpA_C-like"/>
    <property type="match status" value="1"/>
</dbReference>
<feature type="chain" id="PRO_5045584377" evidence="6">
    <location>
        <begin position="24"/>
        <end position="422"/>
    </location>
</feature>
<dbReference type="PROSITE" id="PS51123">
    <property type="entry name" value="OMPA_2"/>
    <property type="match status" value="1"/>
</dbReference>
<gene>
    <name evidence="8" type="ORF">RCF98_03715</name>
</gene>
<accession>A0ABY9MSI9</accession>
<evidence type="ECO:0000256" key="2">
    <source>
        <dbReference type="ARBA" id="ARBA00023136"/>
    </source>
</evidence>
<name>A0ABY9MSI9_9GAMM</name>
<feature type="compositionally biased region" description="Basic and acidic residues" evidence="5">
    <location>
        <begin position="24"/>
        <end position="56"/>
    </location>
</feature>
<evidence type="ECO:0000256" key="4">
    <source>
        <dbReference type="PROSITE-ProRule" id="PRU00473"/>
    </source>
</evidence>
<feature type="compositionally biased region" description="Basic and acidic residues" evidence="5">
    <location>
        <begin position="254"/>
        <end position="268"/>
    </location>
</feature>
<sequence>MFSKYLLTVLCTILSMMTLNVNAEEAKPSEPAKTEAKPAKPSEPTKTEAKPAKAAEPDAPEIKQSIASSVSGKPGFYAECSKTPLEVSKEDYQPSSISLHGLTGVNINIDDVIKSAKPKNVKLQKDLKEAVVKRLNDAGLRLLSKEEMEKTPGQPEMSMFPSFPKHLGPFKPGEPRIEYNPQCCSAGIWTSFTQGATTLRDPTLNYKLGTWGQGDNTTDCSDVGGWLSKAVLKTVDDFIAAKQKADKDHKEWLTKQGKTDTKADKKTEPVAASKPVEEKAEVAPKPEEAAAKPIEIRETNDTQKLACDTAILLYAEIFPTASASISAAKSGILGKVADNMKACPQYRYRVETHSDQRSDDEYNEVLSARRAVAIRNYLVDKGVEEEQFDLRFYGERKPLVEGNTAEAWAANRRVEITPIKPK</sequence>
<organism evidence="8 9">
    <name type="scientific">Thiothrix lacustris</name>
    <dbReference type="NCBI Taxonomy" id="525917"/>
    <lineage>
        <taxon>Bacteria</taxon>
        <taxon>Pseudomonadati</taxon>
        <taxon>Pseudomonadota</taxon>
        <taxon>Gammaproteobacteria</taxon>
        <taxon>Thiotrichales</taxon>
        <taxon>Thiotrichaceae</taxon>
        <taxon>Thiothrix</taxon>
    </lineage>
</organism>
<feature type="signal peptide" evidence="6">
    <location>
        <begin position="1"/>
        <end position="23"/>
    </location>
</feature>
<evidence type="ECO:0000256" key="6">
    <source>
        <dbReference type="SAM" id="SignalP"/>
    </source>
</evidence>
<dbReference type="PRINTS" id="PR01021">
    <property type="entry name" value="OMPADOMAIN"/>
</dbReference>
<comment type="subcellular location">
    <subcellularLocation>
        <location evidence="1">Cell outer membrane</location>
    </subcellularLocation>
</comment>
<proteinExistence type="predicted"/>
<dbReference type="InterPro" id="IPR050330">
    <property type="entry name" value="Bact_OuterMem_StrucFunc"/>
</dbReference>
<feature type="region of interest" description="Disordered" evidence="5">
    <location>
        <begin position="24"/>
        <end position="66"/>
    </location>
</feature>
<dbReference type="InterPro" id="IPR036737">
    <property type="entry name" value="OmpA-like_sf"/>
</dbReference>
<keyword evidence="9" id="KW-1185">Reference proteome</keyword>
<dbReference type="InterPro" id="IPR006664">
    <property type="entry name" value="OMP_bac"/>
</dbReference>
<dbReference type="InterPro" id="IPR006665">
    <property type="entry name" value="OmpA-like"/>
</dbReference>
<feature type="region of interest" description="Disordered" evidence="5">
    <location>
        <begin position="254"/>
        <end position="288"/>
    </location>
</feature>
<dbReference type="RefSeq" id="WP_308896248.1">
    <property type="nucleotide sequence ID" value="NZ_CP133218.1"/>
</dbReference>
<evidence type="ECO:0000313" key="8">
    <source>
        <dbReference type="EMBL" id="WML91468.1"/>
    </source>
</evidence>
<feature type="domain" description="OmpA-like" evidence="7">
    <location>
        <begin position="305"/>
        <end position="422"/>
    </location>
</feature>
<reference evidence="8 9" key="1">
    <citation type="submission" date="2023-08" db="EMBL/GenBank/DDBJ databases">
        <title>New molecular markers tilS and rpoB for phylogenetic and monitoring studies of the genus Thiothrix biodiversity.</title>
        <authorList>
            <person name="Ravin N.V."/>
            <person name="Smolyakov D."/>
            <person name="Markov N.D."/>
            <person name="Beletsky A.V."/>
            <person name="Mardanov A.V."/>
            <person name="Rudenko T.S."/>
            <person name="Grabovich M.Y."/>
        </authorList>
    </citation>
    <scope>NUCLEOTIDE SEQUENCE [LARGE SCALE GENOMIC DNA]</scope>
    <source>
        <strain evidence="8 9">MK1</strain>
    </source>
</reference>
<evidence type="ECO:0000256" key="1">
    <source>
        <dbReference type="ARBA" id="ARBA00004442"/>
    </source>
</evidence>